<dbReference type="InterPro" id="IPR017735">
    <property type="entry name" value="T6SS_FHA"/>
</dbReference>
<gene>
    <name evidence="2" type="primary">tagH</name>
    <name evidence="2" type="ORF">JQX08_21840</name>
</gene>
<dbReference type="CDD" id="cd00060">
    <property type="entry name" value="FHA"/>
    <property type="match status" value="1"/>
</dbReference>
<accession>A0ABS2IJX8</accession>
<dbReference type="Pfam" id="PF20232">
    <property type="entry name" value="T6SS_FHA_C"/>
    <property type="match status" value="1"/>
</dbReference>
<dbReference type="EMBL" id="JAFEUP010000007">
    <property type="protein sequence ID" value="MBM7063370.1"/>
    <property type="molecule type" value="Genomic_DNA"/>
</dbReference>
<organism evidence="2 3">
    <name type="scientific">Zestomonas insulae</name>
    <dbReference type="NCBI Taxonomy" id="2809017"/>
    <lineage>
        <taxon>Bacteria</taxon>
        <taxon>Pseudomonadati</taxon>
        <taxon>Pseudomonadota</taxon>
        <taxon>Gammaproteobacteria</taxon>
        <taxon>Pseudomonadales</taxon>
        <taxon>Pseudomonadaceae</taxon>
        <taxon>Zestomonas</taxon>
    </lineage>
</organism>
<sequence length="391" mass="42554">MELVFEIVSAQQFVPGQQASKRFKQAGGSIGRHPDCDWPLPDAKRVISARHALVSFREGAYYLTDTSSNGTLRKGAARLPKQQAQRIAHGDTFCLGDFEIRARLVQDPARFDGVVGLPVAAGSLIPDDAFLDLDPLVALDQQAHAYLAQVEPQPVTSALQPHDHLAVELHQLPLPQLVAAVAAPAPQPARPAAPNASFWEAFAGALGVPFDTLDAQQREALALQVARLLRQCIAGLQQGLHTRDALKRELRLPLGSPPAPGSTALQHAADPASAMHAMLGLDGRQPLAAEQILRSTFHELQAHQLALVAASQAAVTAVLAQFAPEQLTQRFDEQHKPLLATAGSRWRAYRRLHRRLQRDDEWREGLLTGDFARSYDEQVRLTATLDATQQG</sequence>
<dbReference type="Gene3D" id="2.60.200.20">
    <property type="match status" value="1"/>
</dbReference>
<dbReference type="SUPFAM" id="SSF49879">
    <property type="entry name" value="SMAD/FHA domain"/>
    <property type="match status" value="1"/>
</dbReference>
<feature type="domain" description="FHA" evidence="1">
    <location>
        <begin position="28"/>
        <end position="78"/>
    </location>
</feature>
<reference evidence="2 3" key="1">
    <citation type="submission" date="2021-02" db="EMBL/GenBank/DDBJ databases">
        <authorList>
            <person name="Lee D.-H."/>
        </authorList>
    </citation>
    <scope>NUCLEOTIDE SEQUENCE [LARGE SCALE GENOMIC DNA]</scope>
    <source>
        <strain evidence="2 3">UL073</strain>
    </source>
</reference>
<dbReference type="InterPro" id="IPR046883">
    <property type="entry name" value="T6SS_FHA_C"/>
</dbReference>
<evidence type="ECO:0000313" key="3">
    <source>
        <dbReference type="Proteomes" id="UP000717995"/>
    </source>
</evidence>
<keyword evidence="3" id="KW-1185">Reference proteome</keyword>
<comment type="caution">
    <text evidence="2">The sequence shown here is derived from an EMBL/GenBank/DDBJ whole genome shotgun (WGS) entry which is preliminary data.</text>
</comment>
<dbReference type="PROSITE" id="PS50006">
    <property type="entry name" value="FHA_DOMAIN"/>
    <property type="match status" value="1"/>
</dbReference>
<name>A0ABS2IJX8_9GAMM</name>
<dbReference type="RefSeq" id="WP_205350561.1">
    <property type="nucleotide sequence ID" value="NZ_JAFEUP010000007.1"/>
</dbReference>
<dbReference type="Proteomes" id="UP000717995">
    <property type="component" value="Unassembled WGS sequence"/>
</dbReference>
<dbReference type="Pfam" id="PF00498">
    <property type="entry name" value="FHA"/>
    <property type="match status" value="1"/>
</dbReference>
<dbReference type="InterPro" id="IPR000253">
    <property type="entry name" value="FHA_dom"/>
</dbReference>
<protein>
    <submittedName>
        <fullName evidence="2">Type VI secretion system-associated FHA domain protein TagH</fullName>
    </submittedName>
</protein>
<evidence type="ECO:0000313" key="2">
    <source>
        <dbReference type="EMBL" id="MBM7063370.1"/>
    </source>
</evidence>
<evidence type="ECO:0000259" key="1">
    <source>
        <dbReference type="PROSITE" id="PS50006"/>
    </source>
</evidence>
<proteinExistence type="predicted"/>
<dbReference type="InterPro" id="IPR008984">
    <property type="entry name" value="SMAD_FHA_dom_sf"/>
</dbReference>
<dbReference type="NCBIfam" id="TIGR03354">
    <property type="entry name" value="VI_FHA"/>
    <property type="match status" value="1"/>
</dbReference>